<comment type="caution">
    <text evidence="1">The sequence shown here is derived from an EMBL/GenBank/DDBJ whole genome shotgun (WGS) entry which is preliminary data.</text>
</comment>
<evidence type="ECO:0000313" key="2">
    <source>
        <dbReference type="Proteomes" id="UP001278500"/>
    </source>
</evidence>
<dbReference type="AlphaFoldDB" id="A0AAE0J9R3"/>
<gene>
    <name evidence="1" type="ORF">B0H65DRAFT_552249</name>
</gene>
<organism evidence="1 2">
    <name type="scientific">Neurospora tetraspora</name>
    <dbReference type="NCBI Taxonomy" id="94610"/>
    <lineage>
        <taxon>Eukaryota</taxon>
        <taxon>Fungi</taxon>
        <taxon>Dikarya</taxon>
        <taxon>Ascomycota</taxon>
        <taxon>Pezizomycotina</taxon>
        <taxon>Sordariomycetes</taxon>
        <taxon>Sordariomycetidae</taxon>
        <taxon>Sordariales</taxon>
        <taxon>Sordariaceae</taxon>
        <taxon>Neurospora</taxon>
    </lineage>
</organism>
<reference evidence="1" key="1">
    <citation type="journal article" date="2023" name="Mol. Phylogenet. Evol.">
        <title>Genome-scale phylogeny and comparative genomics of the fungal order Sordariales.</title>
        <authorList>
            <person name="Hensen N."/>
            <person name="Bonometti L."/>
            <person name="Westerberg I."/>
            <person name="Brannstrom I.O."/>
            <person name="Guillou S."/>
            <person name="Cros-Aarteil S."/>
            <person name="Calhoun S."/>
            <person name="Haridas S."/>
            <person name="Kuo A."/>
            <person name="Mondo S."/>
            <person name="Pangilinan J."/>
            <person name="Riley R."/>
            <person name="LaButti K."/>
            <person name="Andreopoulos B."/>
            <person name="Lipzen A."/>
            <person name="Chen C."/>
            <person name="Yan M."/>
            <person name="Daum C."/>
            <person name="Ng V."/>
            <person name="Clum A."/>
            <person name="Steindorff A."/>
            <person name="Ohm R.A."/>
            <person name="Martin F."/>
            <person name="Silar P."/>
            <person name="Natvig D.O."/>
            <person name="Lalanne C."/>
            <person name="Gautier V."/>
            <person name="Ament-Velasquez S.L."/>
            <person name="Kruys A."/>
            <person name="Hutchinson M.I."/>
            <person name="Powell A.J."/>
            <person name="Barry K."/>
            <person name="Miller A.N."/>
            <person name="Grigoriev I.V."/>
            <person name="Debuchy R."/>
            <person name="Gladieux P."/>
            <person name="Hiltunen Thoren M."/>
            <person name="Johannesson H."/>
        </authorList>
    </citation>
    <scope>NUCLEOTIDE SEQUENCE</scope>
    <source>
        <strain evidence="1">CBS 560.94</strain>
    </source>
</reference>
<protein>
    <submittedName>
        <fullName evidence="1">Uncharacterized protein</fullName>
    </submittedName>
</protein>
<keyword evidence="2" id="KW-1185">Reference proteome</keyword>
<dbReference type="RefSeq" id="XP_062678885.1">
    <property type="nucleotide sequence ID" value="XM_062829875.1"/>
</dbReference>
<dbReference type="Proteomes" id="UP001278500">
    <property type="component" value="Unassembled WGS sequence"/>
</dbReference>
<dbReference type="EMBL" id="JAUEPP010000007">
    <property type="protein sequence ID" value="KAK3339525.1"/>
    <property type="molecule type" value="Genomic_DNA"/>
</dbReference>
<sequence>MVDQDRIRQMLFLHNIVPKNGLRWKYYANHGIIHRDRRNEVVFTTLHALVDDVLPGIRLNSRLAKDQVERHLVEVVDAATRFVSETPAMMDPMDPMAGLGLTGVHNEDFNLLEEEVSFLERAREATRPGQELTNHVFQAFHLFLAIIEARKHFLEFAAENEKNLGPQDPARYSLLA</sequence>
<dbReference type="GeneID" id="87867029"/>
<name>A0AAE0J9R3_9PEZI</name>
<proteinExistence type="predicted"/>
<reference evidence="1" key="2">
    <citation type="submission" date="2023-06" db="EMBL/GenBank/DDBJ databases">
        <authorList>
            <consortium name="Lawrence Berkeley National Laboratory"/>
            <person name="Haridas S."/>
            <person name="Hensen N."/>
            <person name="Bonometti L."/>
            <person name="Westerberg I."/>
            <person name="Brannstrom I.O."/>
            <person name="Guillou S."/>
            <person name="Cros-Aarteil S."/>
            <person name="Calhoun S."/>
            <person name="Kuo A."/>
            <person name="Mondo S."/>
            <person name="Pangilinan J."/>
            <person name="Riley R."/>
            <person name="Labutti K."/>
            <person name="Andreopoulos B."/>
            <person name="Lipzen A."/>
            <person name="Chen C."/>
            <person name="Yanf M."/>
            <person name="Daum C."/>
            <person name="Ng V."/>
            <person name="Clum A."/>
            <person name="Steindorff A."/>
            <person name="Ohm R."/>
            <person name="Martin F."/>
            <person name="Silar P."/>
            <person name="Natvig D."/>
            <person name="Lalanne C."/>
            <person name="Gautier V."/>
            <person name="Ament-Velasquez S.L."/>
            <person name="Kruys A."/>
            <person name="Hutchinson M.I."/>
            <person name="Powell A.J."/>
            <person name="Barry K."/>
            <person name="Miller A.N."/>
            <person name="Grigoriev I.V."/>
            <person name="Debuchy R."/>
            <person name="Gladieux P."/>
            <person name="Thoren M.H."/>
            <person name="Johannesson H."/>
        </authorList>
    </citation>
    <scope>NUCLEOTIDE SEQUENCE</scope>
    <source>
        <strain evidence="1">CBS 560.94</strain>
    </source>
</reference>
<evidence type="ECO:0000313" key="1">
    <source>
        <dbReference type="EMBL" id="KAK3339525.1"/>
    </source>
</evidence>
<accession>A0AAE0J9R3</accession>